<dbReference type="SUPFAM" id="SSF88659">
    <property type="entry name" value="Sigma3 and sigma4 domains of RNA polymerase sigma factors"/>
    <property type="match status" value="1"/>
</dbReference>
<dbReference type="SUPFAM" id="SSF88946">
    <property type="entry name" value="Sigma2 domain of RNA polymerase sigma factors"/>
    <property type="match status" value="1"/>
</dbReference>
<comment type="caution">
    <text evidence="8">The sequence shown here is derived from an EMBL/GenBank/DDBJ whole genome shotgun (WGS) entry which is preliminary data.</text>
</comment>
<dbReference type="NCBIfam" id="TIGR02937">
    <property type="entry name" value="sigma70-ECF"/>
    <property type="match status" value="1"/>
</dbReference>
<protein>
    <submittedName>
        <fullName evidence="8">RNA polymerase sigma-70 factor, ECF subfamily</fullName>
    </submittedName>
</protein>
<keyword evidence="3" id="KW-0731">Sigma factor</keyword>
<keyword evidence="4" id="KW-0238">DNA-binding</keyword>
<dbReference type="Proteomes" id="UP001497602">
    <property type="component" value="Unassembled WGS sequence"/>
</dbReference>
<dbReference type="PANTHER" id="PTHR43133:SF8">
    <property type="entry name" value="RNA POLYMERASE SIGMA FACTOR HI_1459-RELATED"/>
    <property type="match status" value="1"/>
</dbReference>
<evidence type="ECO:0000259" key="7">
    <source>
        <dbReference type="Pfam" id="PF08281"/>
    </source>
</evidence>
<dbReference type="Gene3D" id="1.10.10.10">
    <property type="entry name" value="Winged helix-like DNA-binding domain superfamily/Winged helix DNA-binding domain"/>
    <property type="match status" value="1"/>
</dbReference>
<sequence length="190" mass="22505">MNPNKNTNTLSPDKWVDDYADYLYNYAVARVNNEAIAKDLVQETFFAGLKSAKNFEGKSTERTWLVSILKRKVIDYYRKINSKKGQAEVRMSFYDSGDNEGNWIEERVPQSWKNEAEHSIENNELKSQIDQCIDKLPEKYAMVFRMKTIQEFETEEICKELDITPSNLWVIIHRARTQLRNCMEKNWFNK</sequence>
<dbReference type="InterPro" id="IPR014284">
    <property type="entry name" value="RNA_pol_sigma-70_dom"/>
</dbReference>
<evidence type="ECO:0000256" key="4">
    <source>
        <dbReference type="ARBA" id="ARBA00023125"/>
    </source>
</evidence>
<dbReference type="Pfam" id="PF08281">
    <property type="entry name" value="Sigma70_r4_2"/>
    <property type="match status" value="1"/>
</dbReference>
<feature type="domain" description="RNA polymerase sigma factor 70 region 4 type 2" evidence="7">
    <location>
        <begin position="128"/>
        <end position="179"/>
    </location>
</feature>
<gene>
    <name evidence="8" type="ORF">T190115A13A_190036</name>
</gene>
<evidence type="ECO:0000313" key="9">
    <source>
        <dbReference type="Proteomes" id="UP001497602"/>
    </source>
</evidence>
<dbReference type="InterPro" id="IPR036388">
    <property type="entry name" value="WH-like_DNA-bd_sf"/>
</dbReference>
<evidence type="ECO:0000256" key="2">
    <source>
        <dbReference type="ARBA" id="ARBA00023015"/>
    </source>
</evidence>
<organism evidence="8 9">
    <name type="scientific">Tenacibaculum vairaonense</name>
    <dbReference type="NCBI Taxonomy" id="3137860"/>
    <lineage>
        <taxon>Bacteria</taxon>
        <taxon>Pseudomonadati</taxon>
        <taxon>Bacteroidota</taxon>
        <taxon>Flavobacteriia</taxon>
        <taxon>Flavobacteriales</taxon>
        <taxon>Flavobacteriaceae</taxon>
        <taxon>Tenacibaculum</taxon>
    </lineage>
</organism>
<feature type="domain" description="RNA polymerase sigma-70 region 2" evidence="6">
    <location>
        <begin position="16"/>
        <end position="79"/>
    </location>
</feature>
<evidence type="ECO:0000256" key="1">
    <source>
        <dbReference type="ARBA" id="ARBA00010641"/>
    </source>
</evidence>
<accession>A0ABM9PJI2</accession>
<dbReference type="InterPro" id="IPR039425">
    <property type="entry name" value="RNA_pol_sigma-70-like"/>
</dbReference>
<evidence type="ECO:0000259" key="6">
    <source>
        <dbReference type="Pfam" id="PF04542"/>
    </source>
</evidence>
<dbReference type="Gene3D" id="1.10.1740.10">
    <property type="match status" value="1"/>
</dbReference>
<keyword evidence="2" id="KW-0805">Transcription regulation</keyword>
<keyword evidence="9" id="KW-1185">Reference proteome</keyword>
<evidence type="ECO:0000256" key="3">
    <source>
        <dbReference type="ARBA" id="ARBA00023082"/>
    </source>
</evidence>
<evidence type="ECO:0000313" key="8">
    <source>
        <dbReference type="EMBL" id="CAL2105792.1"/>
    </source>
</evidence>
<keyword evidence="5" id="KW-0804">Transcription</keyword>
<proteinExistence type="inferred from homology"/>
<dbReference type="InterPro" id="IPR013325">
    <property type="entry name" value="RNA_pol_sigma_r2"/>
</dbReference>
<reference evidence="8 9" key="1">
    <citation type="submission" date="2024-05" db="EMBL/GenBank/DDBJ databases">
        <authorList>
            <person name="Duchaud E."/>
        </authorList>
    </citation>
    <scope>NUCLEOTIDE SEQUENCE [LARGE SCALE GENOMIC DNA]</scope>
    <source>
        <strain evidence="8">Ena-SAMPLE-TAB-13-05-2024-13:56:06:370-140305</strain>
    </source>
</reference>
<dbReference type="Pfam" id="PF04542">
    <property type="entry name" value="Sigma70_r2"/>
    <property type="match status" value="1"/>
</dbReference>
<dbReference type="RefSeq" id="WP_348737619.1">
    <property type="nucleotide sequence ID" value="NZ_CAXJRC010000010.1"/>
</dbReference>
<dbReference type="EMBL" id="CAXJRC010000010">
    <property type="protein sequence ID" value="CAL2105792.1"/>
    <property type="molecule type" value="Genomic_DNA"/>
</dbReference>
<dbReference type="CDD" id="cd06171">
    <property type="entry name" value="Sigma70_r4"/>
    <property type="match status" value="1"/>
</dbReference>
<evidence type="ECO:0000256" key="5">
    <source>
        <dbReference type="ARBA" id="ARBA00023163"/>
    </source>
</evidence>
<name>A0ABM9PJI2_9FLAO</name>
<comment type="similarity">
    <text evidence="1">Belongs to the sigma-70 factor family. ECF subfamily.</text>
</comment>
<dbReference type="InterPro" id="IPR013324">
    <property type="entry name" value="RNA_pol_sigma_r3/r4-like"/>
</dbReference>
<dbReference type="InterPro" id="IPR013249">
    <property type="entry name" value="RNA_pol_sigma70_r4_t2"/>
</dbReference>
<dbReference type="PANTHER" id="PTHR43133">
    <property type="entry name" value="RNA POLYMERASE ECF-TYPE SIGMA FACTO"/>
    <property type="match status" value="1"/>
</dbReference>
<dbReference type="InterPro" id="IPR007627">
    <property type="entry name" value="RNA_pol_sigma70_r2"/>
</dbReference>